<evidence type="ECO:0000256" key="5">
    <source>
        <dbReference type="ARBA" id="ARBA00022786"/>
    </source>
</evidence>
<feature type="repeat" description="WD" evidence="6">
    <location>
        <begin position="400"/>
        <end position="432"/>
    </location>
</feature>
<comment type="similarity">
    <text evidence="2">Belongs to the WD repeat MET30/SCONB/SCON-2 family.</text>
</comment>
<keyword evidence="3 6" id="KW-0853">WD repeat</keyword>
<proteinExistence type="inferred from homology"/>
<feature type="repeat" description="WD" evidence="6">
    <location>
        <begin position="360"/>
        <end position="399"/>
    </location>
</feature>
<dbReference type="InterPro" id="IPR036047">
    <property type="entry name" value="F-box-like_dom_sf"/>
</dbReference>
<evidence type="ECO:0000256" key="6">
    <source>
        <dbReference type="PROSITE-ProRule" id="PRU00221"/>
    </source>
</evidence>
<feature type="repeat" description="WD" evidence="6">
    <location>
        <begin position="545"/>
        <end position="572"/>
    </location>
</feature>
<feature type="domain" description="F-box" evidence="8">
    <location>
        <begin position="160"/>
        <end position="206"/>
    </location>
</feature>
<dbReference type="PANTHER" id="PTHR19872:SF9">
    <property type="entry name" value="UBIQUITIN-BINDING SDF UBIQUITIN LIGASE COMPLEX SUBUNIT"/>
    <property type="match status" value="1"/>
</dbReference>
<dbReference type="InterPro" id="IPR051075">
    <property type="entry name" value="SCF_subunit_WD-repeat"/>
</dbReference>
<organism evidence="9 10">
    <name type="scientific">Gomphillus americanus</name>
    <dbReference type="NCBI Taxonomy" id="1940652"/>
    <lineage>
        <taxon>Eukaryota</taxon>
        <taxon>Fungi</taxon>
        <taxon>Dikarya</taxon>
        <taxon>Ascomycota</taxon>
        <taxon>Pezizomycotina</taxon>
        <taxon>Lecanoromycetes</taxon>
        <taxon>OSLEUM clade</taxon>
        <taxon>Ostropomycetidae</taxon>
        <taxon>Ostropales</taxon>
        <taxon>Graphidaceae</taxon>
        <taxon>Gomphilloideae</taxon>
        <taxon>Gomphillus</taxon>
    </lineage>
</organism>
<dbReference type="PROSITE" id="PS00678">
    <property type="entry name" value="WD_REPEATS_1"/>
    <property type="match status" value="4"/>
</dbReference>
<dbReference type="CDD" id="cd00200">
    <property type="entry name" value="WD40"/>
    <property type="match status" value="1"/>
</dbReference>
<dbReference type="AlphaFoldDB" id="A0A8H3F1Z3"/>
<gene>
    <name evidence="9" type="ORF">GOMPHAMPRED_007807</name>
</gene>
<dbReference type="Pfam" id="PF12937">
    <property type="entry name" value="F-box-like"/>
    <property type="match status" value="1"/>
</dbReference>
<dbReference type="InterPro" id="IPR036322">
    <property type="entry name" value="WD40_repeat_dom_sf"/>
</dbReference>
<feature type="region of interest" description="Disordered" evidence="7">
    <location>
        <begin position="1"/>
        <end position="35"/>
    </location>
</feature>
<feature type="repeat" description="WD" evidence="6">
    <location>
        <begin position="320"/>
        <end position="359"/>
    </location>
</feature>
<dbReference type="EMBL" id="CAJPDQ010000007">
    <property type="protein sequence ID" value="CAF9912906.1"/>
    <property type="molecule type" value="Genomic_DNA"/>
</dbReference>
<dbReference type="SMART" id="SM00320">
    <property type="entry name" value="WD40"/>
    <property type="match status" value="7"/>
</dbReference>
<sequence length="649" mass="72901">MYELTRPTKRLRLDDDQNDQAMDDHGSGKTSHDTLTISISTSPASASQAVAPFLTRHIPEQYAPRGQPDSSNRDPSTKYCYRHRPDLKCRRQPNEPSMDMLQRQLETLPENDQRGITYVWALFSASPAMQRQLMLQGILAQCCFPQLSFLANNLRELIRIDFLSALPSELGFKILCYLDTVSLCKAAQVSSRWRQLADDDIVWRTMCAQHIGQKCTKCGWGLPAMDRERLRASRRQHQLQQAQKAQMQQNGISETEPTQGSAALVPREPGISRVRSLTPVSIADSSDNNAPKLRPWKDVYRDRFKVGSNWRHGRYSTKIFKGHTNGVMCLQLDERILATGSYDCTIKIWDVELGKELRTLTGHSCGVRCLQFDESKLISGSLDKTIKIWNWRTGECVRTLTGHAAGVISLNFVGSILASGSIDNTLRLWNFEEKTNHVLQGHTDWVNAVRIDTASRTLFSSSDDLTIRMWDMDTRTCLKIFRGHIGQVQQLILLSHDMDFEDADGVRDPNESESEEEDGSCSPIDNEVFDFSGNLTPPGSPRRPPPPRYMLSSGLDSLIKLWDIHKGKCLKSFFGHVEGVWALGADSLRIVSGAEDRMVKVWDVRTGRCERTFTGHAGPVTCIGLSDSSICTGSEDCEVRLLSFGVGKD</sequence>
<keyword evidence="4" id="KW-0677">Repeat</keyword>
<name>A0A8H3F1Z3_9LECA</name>
<dbReference type="PROSITE" id="PS50082">
    <property type="entry name" value="WD_REPEATS_2"/>
    <property type="match status" value="6"/>
</dbReference>
<dbReference type="SUPFAM" id="SSF81383">
    <property type="entry name" value="F-box domain"/>
    <property type="match status" value="1"/>
</dbReference>
<evidence type="ECO:0000256" key="3">
    <source>
        <dbReference type="ARBA" id="ARBA00022574"/>
    </source>
</evidence>
<keyword evidence="5" id="KW-0833">Ubl conjugation pathway</keyword>
<evidence type="ECO:0000259" key="8">
    <source>
        <dbReference type="PROSITE" id="PS50181"/>
    </source>
</evidence>
<dbReference type="InterPro" id="IPR001680">
    <property type="entry name" value="WD40_rpt"/>
</dbReference>
<feature type="repeat" description="WD" evidence="6">
    <location>
        <begin position="439"/>
        <end position="480"/>
    </location>
</feature>
<reference evidence="9" key="1">
    <citation type="submission" date="2021-03" db="EMBL/GenBank/DDBJ databases">
        <authorList>
            <person name="Tagirdzhanova G."/>
        </authorList>
    </citation>
    <scope>NUCLEOTIDE SEQUENCE</scope>
</reference>
<dbReference type="GO" id="GO:0031146">
    <property type="term" value="P:SCF-dependent proteasomal ubiquitin-dependent protein catabolic process"/>
    <property type="evidence" value="ECO:0007669"/>
    <property type="project" value="UniProtKB-ARBA"/>
</dbReference>
<protein>
    <recommendedName>
        <fullName evidence="8">F-box domain-containing protein</fullName>
    </recommendedName>
</protein>
<feature type="compositionally biased region" description="Polar residues" evidence="7">
    <location>
        <begin position="250"/>
        <end position="261"/>
    </location>
</feature>
<dbReference type="InterPro" id="IPR019775">
    <property type="entry name" value="WD40_repeat_CS"/>
</dbReference>
<dbReference type="FunFam" id="2.130.10.10:FF:000715">
    <property type="entry name" value="F-box protein MET30"/>
    <property type="match status" value="1"/>
</dbReference>
<feature type="compositionally biased region" description="Basic and acidic residues" evidence="7">
    <location>
        <begin position="22"/>
        <end position="32"/>
    </location>
</feature>
<dbReference type="GO" id="GO:0019005">
    <property type="term" value="C:SCF ubiquitin ligase complex"/>
    <property type="evidence" value="ECO:0007669"/>
    <property type="project" value="UniProtKB-ARBA"/>
</dbReference>
<dbReference type="Proteomes" id="UP000664169">
    <property type="component" value="Unassembled WGS sequence"/>
</dbReference>
<feature type="region of interest" description="Disordered" evidence="7">
    <location>
        <begin position="503"/>
        <end position="523"/>
    </location>
</feature>
<comment type="caution">
    <text evidence="9">The sequence shown here is derived from an EMBL/GenBank/DDBJ whole genome shotgun (WGS) entry which is preliminary data.</text>
</comment>
<dbReference type="Gene3D" id="1.20.1280.50">
    <property type="match status" value="1"/>
</dbReference>
<dbReference type="GO" id="GO:1990756">
    <property type="term" value="F:ubiquitin-like ligase-substrate adaptor activity"/>
    <property type="evidence" value="ECO:0007669"/>
    <property type="project" value="UniProtKB-ARBA"/>
</dbReference>
<dbReference type="SMART" id="SM00256">
    <property type="entry name" value="FBOX"/>
    <property type="match status" value="1"/>
</dbReference>
<dbReference type="InterPro" id="IPR015943">
    <property type="entry name" value="WD40/YVTN_repeat-like_dom_sf"/>
</dbReference>
<dbReference type="PROSITE" id="PS50181">
    <property type="entry name" value="FBOX"/>
    <property type="match status" value="1"/>
</dbReference>
<dbReference type="PRINTS" id="PR00320">
    <property type="entry name" value="GPROTEINBRPT"/>
</dbReference>
<keyword evidence="10" id="KW-1185">Reference proteome</keyword>
<dbReference type="Gene3D" id="2.130.10.10">
    <property type="entry name" value="YVTN repeat-like/Quinoprotein amine dehydrogenase"/>
    <property type="match status" value="3"/>
</dbReference>
<dbReference type="PANTHER" id="PTHR19872">
    <property type="entry name" value="UBIQUITIN LIGASE SPECIFICITY FACTOR/HREP PROTEIN"/>
    <property type="match status" value="1"/>
</dbReference>
<dbReference type="InterPro" id="IPR001810">
    <property type="entry name" value="F-box_dom"/>
</dbReference>
<dbReference type="CDD" id="cd22147">
    <property type="entry name" value="F-box_SpPof1-like"/>
    <property type="match status" value="1"/>
</dbReference>
<dbReference type="Pfam" id="PF00400">
    <property type="entry name" value="WD40"/>
    <property type="match status" value="6"/>
</dbReference>
<evidence type="ECO:0000256" key="7">
    <source>
        <dbReference type="SAM" id="MobiDB-lite"/>
    </source>
</evidence>
<dbReference type="PROSITE" id="PS50294">
    <property type="entry name" value="WD_REPEATS_REGION"/>
    <property type="match status" value="4"/>
</dbReference>
<feature type="repeat" description="WD" evidence="6">
    <location>
        <begin position="573"/>
        <end position="612"/>
    </location>
</feature>
<dbReference type="FunFam" id="1.20.1280.50:FF:000016">
    <property type="entry name" value="E3 ubiquitin ligase complex SCF subunit sconB"/>
    <property type="match status" value="1"/>
</dbReference>
<evidence type="ECO:0000256" key="4">
    <source>
        <dbReference type="ARBA" id="ARBA00022737"/>
    </source>
</evidence>
<evidence type="ECO:0000313" key="9">
    <source>
        <dbReference type="EMBL" id="CAF9912906.1"/>
    </source>
</evidence>
<dbReference type="OrthoDB" id="5580488at2759"/>
<comment type="pathway">
    <text evidence="1">Protein modification; protein ubiquitination.</text>
</comment>
<evidence type="ECO:0000256" key="2">
    <source>
        <dbReference type="ARBA" id="ARBA00007968"/>
    </source>
</evidence>
<dbReference type="SUPFAM" id="SSF50978">
    <property type="entry name" value="WD40 repeat-like"/>
    <property type="match status" value="1"/>
</dbReference>
<evidence type="ECO:0000256" key="1">
    <source>
        <dbReference type="ARBA" id="ARBA00004906"/>
    </source>
</evidence>
<evidence type="ECO:0000313" key="10">
    <source>
        <dbReference type="Proteomes" id="UP000664169"/>
    </source>
</evidence>
<dbReference type="InterPro" id="IPR020472">
    <property type="entry name" value="WD40_PAC1"/>
</dbReference>
<feature type="region of interest" description="Disordered" evidence="7">
    <location>
        <begin position="246"/>
        <end position="268"/>
    </location>
</feature>
<accession>A0A8H3F1Z3</accession>